<evidence type="ECO:0000256" key="6">
    <source>
        <dbReference type="ARBA" id="ARBA00022692"/>
    </source>
</evidence>
<evidence type="ECO:0000256" key="7">
    <source>
        <dbReference type="ARBA" id="ARBA00022970"/>
    </source>
</evidence>
<feature type="transmembrane region" description="Helical" evidence="10">
    <location>
        <begin position="20"/>
        <end position="43"/>
    </location>
</feature>
<keyword evidence="4" id="KW-1003">Cell membrane</keyword>
<dbReference type="Pfam" id="PF00528">
    <property type="entry name" value="BPD_transp_1"/>
    <property type="match status" value="1"/>
</dbReference>
<comment type="subcellular location">
    <subcellularLocation>
        <location evidence="1">Cell inner membrane</location>
        <topology evidence="1">Multi-pass membrane protein</topology>
    </subcellularLocation>
    <subcellularLocation>
        <location evidence="10">Cell membrane</location>
        <topology evidence="10">Multi-pass membrane protein</topology>
    </subcellularLocation>
</comment>
<evidence type="ECO:0000256" key="4">
    <source>
        <dbReference type="ARBA" id="ARBA00022475"/>
    </source>
</evidence>
<dbReference type="SUPFAM" id="SSF161098">
    <property type="entry name" value="MetI-like"/>
    <property type="match status" value="1"/>
</dbReference>
<evidence type="ECO:0000256" key="10">
    <source>
        <dbReference type="RuleBase" id="RU363032"/>
    </source>
</evidence>
<dbReference type="PANTHER" id="PTHR30614">
    <property type="entry name" value="MEMBRANE COMPONENT OF AMINO ACID ABC TRANSPORTER"/>
    <property type="match status" value="1"/>
</dbReference>
<dbReference type="RefSeq" id="WP_264496421.1">
    <property type="nucleotide sequence ID" value="NZ_CP109947.1"/>
</dbReference>
<accession>A0ABZ2GCK9</accession>
<sequence length="241" mass="26660">MSIELMWQYFLSPGFIHGAWMTLLITLCSLLCGVVLGLVLALLQEAPFRAGKGLAFFYLWLFRGTPVLFQIIFVYNVLPSFGLRFSAFTCAVLALSLNEGAYMAEILRSGLQAVKSGQRTAGMALGMTNGQIMRKIVLPQAARIVLPPMGNQMISMLKSSALVSVIAVQELLLVANQTASASFRYFEALCAAGIYYLLLTTLFMIFQSWLESALDPKQRRGKGQMRLSRLFKLPKTAREAP</sequence>
<evidence type="ECO:0000256" key="5">
    <source>
        <dbReference type="ARBA" id="ARBA00022519"/>
    </source>
</evidence>
<evidence type="ECO:0000313" key="12">
    <source>
        <dbReference type="EMBL" id="WWO39594.1"/>
    </source>
</evidence>
<dbReference type="CDD" id="cd06261">
    <property type="entry name" value="TM_PBP2"/>
    <property type="match status" value="1"/>
</dbReference>
<evidence type="ECO:0000256" key="9">
    <source>
        <dbReference type="ARBA" id="ARBA00023136"/>
    </source>
</evidence>
<feature type="transmembrane region" description="Helical" evidence="10">
    <location>
        <begin position="55"/>
        <end position="75"/>
    </location>
</feature>
<evidence type="ECO:0000313" key="13">
    <source>
        <dbReference type="Proteomes" id="UP001379444"/>
    </source>
</evidence>
<feature type="transmembrane region" description="Helical" evidence="10">
    <location>
        <begin position="161"/>
        <end position="179"/>
    </location>
</feature>
<keyword evidence="9 10" id="KW-0472">Membrane</keyword>
<keyword evidence="8 10" id="KW-1133">Transmembrane helix</keyword>
<keyword evidence="7" id="KW-0029">Amino-acid transport</keyword>
<dbReference type="InterPro" id="IPR043429">
    <property type="entry name" value="ArtM/GltK/GlnP/TcyL/YhdX-like"/>
</dbReference>
<organism evidence="12 13">
    <name type="scientific">Pectobacterium cacticida</name>
    <dbReference type="NCBI Taxonomy" id="69221"/>
    <lineage>
        <taxon>Bacteria</taxon>
        <taxon>Pseudomonadati</taxon>
        <taxon>Pseudomonadota</taxon>
        <taxon>Gammaproteobacteria</taxon>
        <taxon>Enterobacterales</taxon>
        <taxon>Pectobacteriaceae</taxon>
        <taxon>Pectobacterium</taxon>
    </lineage>
</organism>
<dbReference type="InterPro" id="IPR010065">
    <property type="entry name" value="AA_ABC_transptr_permease_3TM"/>
</dbReference>
<protein>
    <submittedName>
        <fullName evidence="12">Amino acid ABC transporter permease</fullName>
    </submittedName>
</protein>
<proteinExistence type="inferred from homology"/>
<dbReference type="NCBIfam" id="TIGR01726">
    <property type="entry name" value="HEQRo_perm_3TM"/>
    <property type="match status" value="1"/>
</dbReference>
<evidence type="ECO:0000256" key="1">
    <source>
        <dbReference type="ARBA" id="ARBA00004429"/>
    </source>
</evidence>
<keyword evidence="6 10" id="KW-0812">Transmembrane</keyword>
<keyword evidence="13" id="KW-1185">Reference proteome</keyword>
<keyword evidence="5" id="KW-0997">Cell inner membrane</keyword>
<feature type="domain" description="ABC transmembrane type-1" evidence="11">
    <location>
        <begin position="19"/>
        <end position="207"/>
    </location>
</feature>
<evidence type="ECO:0000259" key="11">
    <source>
        <dbReference type="PROSITE" id="PS50928"/>
    </source>
</evidence>
<gene>
    <name evidence="12" type="ORF">QNA12_06220</name>
</gene>
<dbReference type="PROSITE" id="PS50928">
    <property type="entry name" value="ABC_TM1"/>
    <property type="match status" value="1"/>
</dbReference>
<dbReference type="InterPro" id="IPR035906">
    <property type="entry name" value="MetI-like_sf"/>
</dbReference>
<dbReference type="EMBL" id="CP125967">
    <property type="protein sequence ID" value="WWO39594.1"/>
    <property type="molecule type" value="Genomic_DNA"/>
</dbReference>
<evidence type="ECO:0000256" key="3">
    <source>
        <dbReference type="ARBA" id="ARBA00022448"/>
    </source>
</evidence>
<evidence type="ECO:0000256" key="2">
    <source>
        <dbReference type="ARBA" id="ARBA00010072"/>
    </source>
</evidence>
<evidence type="ECO:0000256" key="8">
    <source>
        <dbReference type="ARBA" id="ARBA00022989"/>
    </source>
</evidence>
<dbReference type="Proteomes" id="UP001379444">
    <property type="component" value="Chromosome"/>
</dbReference>
<name>A0ABZ2GCK9_9GAMM</name>
<reference evidence="12 13" key="1">
    <citation type="journal article" date="2024" name="Front. Plant Sci.">
        <title>Comprehensive phenomic and genomic studies of the species, Pectobacterium cacticida and proposal for reclassification as Alcorniella cacticida comb. nov.</title>
        <authorList>
            <person name="Jonca J."/>
            <person name="Pirhonen M."/>
            <person name="Waleron M.M."/>
            <person name="Gawor J."/>
            <person name="Mrozik A."/>
            <person name="Smoktunowicz M."/>
            <person name="Waleron K."/>
            <person name="Waleron M."/>
        </authorList>
    </citation>
    <scope>NUCLEOTIDE SEQUENCE [LARGE SCALE GENOMIC DNA]</scope>
    <source>
        <strain evidence="12 13">DPMP6</strain>
    </source>
</reference>
<dbReference type="Gene3D" id="1.10.3720.10">
    <property type="entry name" value="MetI-like"/>
    <property type="match status" value="1"/>
</dbReference>
<dbReference type="InterPro" id="IPR000515">
    <property type="entry name" value="MetI-like"/>
</dbReference>
<feature type="transmembrane region" description="Helical" evidence="10">
    <location>
        <begin position="185"/>
        <end position="210"/>
    </location>
</feature>
<dbReference type="PANTHER" id="PTHR30614:SF0">
    <property type="entry name" value="L-CYSTINE TRANSPORT SYSTEM PERMEASE PROTEIN TCYL"/>
    <property type="match status" value="1"/>
</dbReference>
<comment type="similarity">
    <text evidence="2">Belongs to the binding-protein-dependent transport system permease family. HisMQ subfamily.</text>
</comment>
<keyword evidence="3 10" id="KW-0813">Transport</keyword>